<dbReference type="HOGENOM" id="CLU_150108_0_1_6"/>
<accession>A1SX84</accession>
<dbReference type="EMBL" id="CP000510">
    <property type="protein sequence ID" value="ABM04099.1"/>
    <property type="molecule type" value="Genomic_DNA"/>
</dbReference>
<organism evidence="1 2">
    <name type="scientific">Psychromonas ingrahamii (strain DSM 17664 / CCUG 51855 / 37)</name>
    <dbReference type="NCBI Taxonomy" id="357804"/>
    <lineage>
        <taxon>Bacteria</taxon>
        <taxon>Pseudomonadati</taxon>
        <taxon>Pseudomonadota</taxon>
        <taxon>Gammaproteobacteria</taxon>
        <taxon>Alteromonadales</taxon>
        <taxon>Psychromonadaceae</taxon>
        <taxon>Psychromonas</taxon>
    </lineage>
</organism>
<dbReference type="InterPro" id="IPR009749">
    <property type="entry name" value="DUF1315"/>
</dbReference>
<dbReference type="STRING" id="357804.Ping_2362"/>
<dbReference type="Pfam" id="PF07023">
    <property type="entry name" value="DUF1315"/>
    <property type="match status" value="1"/>
</dbReference>
<name>A1SX84_PSYIN</name>
<keyword evidence="2" id="KW-1185">Reference proteome</keyword>
<dbReference type="KEGG" id="pin:Ping_2362"/>
<evidence type="ECO:0000313" key="1">
    <source>
        <dbReference type="EMBL" id="ABM04099.1"/>
    </source>
</evidence>
<evidence type="ECO:0000313" key="2">
    <source>
        <dbReference type="Proteomes" id="UP000000639"/>
    </source>
</evidence>
<dbReference type="OrthoDB" id="5616307at2"/>
<dbReference type="eggNOG" id="COG3139">
    <property type="taxonomic scope" value="Bacteria"/>
</dbReference>
<proteinExistence type="predicted"/>
<reference evidence="1 2" key="1">
    <citation type="submission" date="2007-01" db="EMBL/GenBank/DDBJ databases">
        <title>Complete sequence of Psychromonas ingrahamii 37.</title>
        <authorList>
            <consortium name="US DOE Joint Genome Institute"/>
            <person name="Copeland A."/>
            <person name="Lucas S."/>
            <person name="Lapidus A."/>
            <person name="Barry K."/>
            <person name="Detter J.C."/>
            <person name="Glavina del Rio T."/>
            <person name="Hammon N."/>
            <person name="Israni S."/>
            <person name="Dalin E."/>
            <person name="Tice H."/>
            <person name="Pitluck S."/>
            <person name="Thompson L.S."/>
            <person name="Brettin T."/>
            <person name="Bruce D."/>
            <person name="Han C."/>
            <person name="Tapia R."/>
            <person name="Schmutz J."/>
            <person name="Larimer F."/>
            <person name="Land M."/>
            <person name="Hauser L."/>
            <person name="Kyrpides N."/>
            <person name="Ivanova N."/>
            <person name="Staley J."/>
            <person name="Richardson P."/>
        </authorList>
    </citation>
    <scope>NUCLEOTIDE SEQUENCE [LARGE SCALE GENOMIC DNA]</scope>
    <source>
        <strain evidence="1 2">37</strain>
    </source>
</reference>
<gene>
    <name evidence="1" type="ordered locus">Ping_2362</name>
</gene>
<dbReference type="AlphaFoldDB" id="A1SX84"/>
<protein>
    <recommendedName>
        <fullName evidence="3">DUF1315 domain-containing protein</fullName>
    </recommendedName>
</protein>
<evidence type="ECO:0008006" key="3">
    <source>
        <dbReference type="Google" id="ProtNLM"/>
    </source>
</evidence>
<dbReference type="Proteomes" id="UP000000639">
    <property type="component" value="Chromosome"/>
</dbReference>
<dbReference type="RefSeq" id="WP_011770659.1">
    <property type="nucleotide sequence ID" value="NC_008709.1"/>
</dbReference>
<sequence>MTQMTDYAKSISPAVYNQLKEAVETGKWVNGDKLTEQQKADSLQFLMVYQSQFNDKPEHFSIAKGGEIHMESKKVLKAQFSDVSASDVHKIKL</sequence>